<name>A0A7W7PHY4_STRNE</name>
<dbReference type="EC" id="1.3.3.14" evidence="8"/>
<dbReference type="RefSeq" id="WP_184739810.1">
    <property type="nucleotide sequence ID" value="NZ_JACHJG010000020.1"/>
</dbReference>
<dbReference type="Gene3D" id="3.30.465.10">
    <property type="match status" value="1"/>
</dbReference>
<dbReference type="InterPro" id="IPR036318">
    <property type="entry name" value="FAD-bd_PCMH-like_sf"/>
</dbReference>
<dbReference type="SUPFAM" id="SSF56176">
    <property type="entry name" value="FAD-binding/transporter-associated domain-like"/>
    <property type="match status" value="1"/>
</dbReference>
<organism evidence="8 9">
    <name type="scientific">Streptomyces netropsis</name>
    <name type="common">Streptoverticillium netropsis</name>
    <dbReference type="NCBI Taxonomy" id="55404"/>
    <lineage>
        <taxon>Bacteria</taxon>
        <taxon>Bacillati</taxon>
        <taxon>Actinomycetota</taxon>
        <taxon>Actinomycetes</taxon>
        <taxon>Kitasatosporales</taxon>
        <taxon>Streptomycetaceae</taxon>
        <taxon>Streptomyces</taxon>
    </lineage>
</organism>
<dbReference type="GO" id="GO:0016491">
    <property type="term" value="F:oxidoreductase activity"/>
    <property type="evidence" value="ECO:0007669"/>
    <property type="project" value="UniProtKB-KW"/>
</dbReference>
<dbReference type="PROSITE" id="PS51318">
    <property type="entry name" value="TAT"/>
    <property type="match status" value="1"/>
</dbReference>
<dbReference type="InterPro" id="IPR006094">
    <property type="entry name" value="Oxid_FAD_bind_N"/>
</dbReference>
<keyword evidence="4" id="KW-0274">FAD</keyword>
<dbReference type="AlphaFoldDB" id="A0A7W7PHY4"/>
<comment type="cofactor">
    <cofactor evidence="1">
        <name>FAD</name>
        <dbReference type="ChEBI" id="CHEBI:57692"/>
    </cofactor>
</comment>
<gene>
    <name evidence="8" type="ORF">FHS38_006624</name>
</gene>
<evidence type="ECO:0000256" key="6">
    <source>
        <dbReference type="SAM" id="SignalP"/>
    </source>
</evidence>
<keyword evidence="9" id="KW-1185">Reference proteome</keyword>
<feature type="signal peptide" evidence="6">
    <location>
        <begin position="1"/>
        <end position="29"/>
    </location>
</feature>
<comment type="caution">
    <text evidence="8">The sequence shown here is derived from an EMBL/GenBank/DDBJ whole genome shotgun (WGS) entry which is preliminary data.</text>
</comment>
<dbReference type="InterPro" id="IPR006311">
    <property type="entry name" value="TAT_signal"/>
</dbReference>
<evidence type="ECO:0000256" key="3">
    <source>
        <dbReference type="ARBA" id="ARBA00022630"/>
    </source>
</evidence>
<accession>A0A7W7PHY4</accession>
<protein>
    <submittedName>
        <fullName evidence="8">Aclacinomycin oxidase</fullName>
        <ecNumber evidence="8">1.1.3.45</ecNumber>
        <ecNumber evidence="8">1.3.3.14</ecNumber>
    </submittedName>
</protein>
<evidence type="ECO:0000256" key="5">
    <source>
        <dbReference type="ARBA" id="ARBA00023002"/>
    </source>
</evidence>
<reference evidence="8 9" key="1">
    <citation type="submission" date="2020-08" db="EMBL/GenBank/DDBJ databases">
        <title>Genomic Encyclopedia of Type Strains, Phase III (KMG-III): the genomes of soil and plant-associated and newly described type strains.</title>
        <authorList>
            <person name="Whitman W."/>
        </authorList>
    </citation>
    <scope>NUCLEOTIDE SEQUENCE [LARGE SCALE GENOMIC DNA]</scope>
    <source>
        <strain evidence="8 9">CECT 3265</strain>
    </source>
</reference>
<evidence type="ECO:0000259" key="7">
    <source>
        <dbReference type="PROSITE" id="PS51387"/>
    </source>
</evidence>
<evidence type="ECO:0000256" key="4">
    <source>
        <dbReference type="ARBA" id="ARBA00022827"/>
    </source>
</evidence>
<dbReference type="GO" id="GO:0071949">
    <property type="term" value="F:FAD binding"/>
    <property type="evidence" value="ECO:0007669"/>
    <property type="project" value="InterPro"/>
</dbReference>
<dbReference type="EMBL" id="JACHJG010000020">
    <property type="protein sequence ID" value="MBB4890539.1"/>
    <property type="molecule type" value="Genomic_DNA"/>
</dbReference>
<feature type="chain" id="PRO_5030630893" evidence="6">
    <location>
        <begin position="30"/>
        <end position="541"/>
    </location>
</feature>
<keyword evidence="3" id="KW-0285">Flavoprotein</keyword>
<proteinExistence type="inferred from homology"/>
<dbReference type="InterPro" id="IPR016166">
    <property type="entry name" value="FAD-bd_PCMH"/>
</dbReference>
<evidence type="ECO:0000256" key="1">
    <source>
        <dbReference type="ARBA" id="ARBA00001974"/>
    </source>
</evidence>
<dbReference type="PROSITE" id="PS51387">
    <property type="entry name" value="FAD_PCMH"/>
    <property type="match status" value="1"/>
</dbReference>
<evidence type="ECO:0000313" key="8">
    <source>
        <dbReference type="EMBL" id="MBB4890539.1"/>
    </source>
</evidence>
<dbReference type="Pfam" id="PF08031">
    <property type="entry name" value="BBE"/>
    <property type="match status" value="1"/>
</dbReference>
<keyword evidence="6" id="KW-0732">Signal</keyword>
<dbReference type="InterPro" id="IPR012951">
    <property type="entry name" value="BBE"/>
</dbReference>
<dbReference type="Proteomes" id="UP000556436">
    <property type="component" value="Unassembled WGS sequence"/>
</dbReference>
<dbReference type="EC" id="1.1.3.45" evidence="8"/>
<sequence>MDEVTRRGVLAGAALLGGAAAGVAAQTMAAPAALALPGTGGRTTPATGPVTVGPGDPRYRSLTRRGCNARFVGRPDYVRVVGSTEQAVSAVQQAVREGRRIAVRSGGHCFENFVDDPSVRVVVDVSPMSAVHYDARRGAFAVEPGASLGEVYRRLFLGWGVTVPAGATAEVGVGGHVLGGGYGVLSRRHGLSVDYLHAVEVVVVDASGRAASVVATREPSDPNHELWWAHTGGGGGNFGVVTRYWFRDPEARGSDPARLLPKAPESVTTFHASWSWNDLDRRSFTRLVRNHGSWYEQHSAADSPYAGLFSVLMLNSRKSGTITLIGQLDSTGPGAQRLMDDYVAAVGRGVGVRPARGHESRPWLQAAAQVQETAPAPFKAKAAYLRKRFTDRQIAVVHDHLSSKAGGDSNGTLWLVSYGGKVNTVPPGATAVAQRDSILKAIYATDWEDPRADSGPHLAWVRDFYRSVYSDSGGVPVPGAGSGGSFINYPDTDLADAVLNTSGCPWHTLYYQDNYPRLQRAKARWDPRNEFRHALSVSPTT</sequence>
<dbReference type="PANTHER" id="PTHR42973:SF39">
    <property type="entry name" value="FAD-BINDING PCMH-TYPE DOMAIN-CONTAINING PROTEIN"/>
    <property type="match status" value="1"/>
</dbReference>
<keyword evidence="5 8" id="KW-0560">Oxidoreductase</keyword>
<comment type="similarity">
    <text evidence="2">Belongs to the oxygen-dependent FAD-linked oxidoreductase family.</text>
</comment>
<dbReference type="InterPro" id="IPR016169">
    <property type="entry name" value="FAD-bd_PCMH_sub2"/>
</dbReference>
<evidence type="ECO:0000256" key="2">
    <source>
        <dbReference type="ARBA" id="ARBA00005466"/>
    </source>
</evidence>
<dbReference type="PANTHER" id="PTHR42973">
    <property type="entry name" value="BINDING OXIDOREDUCTASE, PUTATIVE (AFU_ORTHOLOGUE AFUA_1G17690)-RELATED"/>
    <property type="match status" value="1"/>
</dbReference>
<feature type="domain" description="FAD-binding PCMH-type" evidence="7">
    <location>
        <begin position="71"/>
        <end position="251"/>
    </location>
</feature>
<dbReference type="InterPro" id="IPR050416">
    <property type="entry name" value="FAD-linked_Oxidoreductase"/>
</dbReference>
<evidence type="ECO:0000313" key="9">
    <source>
        <dbReference type="Proteomes" id="UP000556436"/>
    </source>
</evidence>
<dbReference type="Gene3D" id="3.40.462.20">
    <property type="match status" value="1"/>
</dbReference>
<dbReference type="Pfam" id="PF01565">
    <property type="entry name" value="FAD_binding_4"/>
    <property type="match status" value="1"/>
</dbReference>